<keyword evidence="1" id="KW-0732">Signal</keyword>
<name>A0A1H7R561_9RHOB</name>
<protein>
    <recommendedName>
        <fullName evidence="4">Sensory transduction regulator</fullName>
    </recommendedName>
</protein>
<dbReference type="SUPFAM" id="SSF69635">
    <property type="entry name" value="Type III secretory system chaperone-like"/>
    <property type="match status" value="1"/>
</dbReference>
<dbReference type="Proteomes" id="UP000199283">
    <property type="component" value="Unassembled WGS sequence"/>
</dbReference>
<evidence type="ECO:0000256" key="1">
    <source>
        <dbReference type="SAM" id="SignalP"/>
    </source>
</evidence>
<evidence type="ECO:0000313" key="2">
    <source>
        <dbReference type="EMBL" id="SEL55380.1"/>
    </source>
</evidence>
<sequence length="193" mass="20729">MPTALSFLSGLLSRFTLAAAMLAIGLSWSVQAQVTAPESEPAAVNMTVDRMEAILTALDPDAERAGPAFRLTVGDVPLLVVTDARADRMRAMVPIRSAEGLSGTDLMRMMQANFDSALDARYAIAEGRVWAVFIHPLSSLRRDQLISGLGQTVNLAVSYGSLFSSGAGQFGRGDSSGEQQKLLERLQRKDEDI</sequence>
<evidence type="ECO:0000313" key="3">
    <source>
        <dbReference type="Proteomes" id="UP000199283"/>
    </source>
</evidence>
<feature type="signal peptide" evidence="1">
    <location>
        <begin position="1"/>
        <end position="32"/>
    </location>
</feature>
<keyword evidence="3" id="KW-1185">Reference proteome</keyword>
<proteinExistence type="predicted"/>
<dbReference type="STRING" id="188906.SAMN04488526_2946"/>
<dbReference type="RefSeq" id="WP_245737632.1">
    <property type="nucleotide sequence ID" value="NZ_FNZQ01000006.1"/>
</dbReference>
<organism evidence="2 3">
    <name type="scientific">Jannaschia helgolandensis</name>
    <dbReference type="NCBI Taxonomy" id="188906"/>
    <lineage>
        <taxon>Bacteria</taxon>
        <taxon>Pseudomonadati</taxon>
        <taxon>Pseudomonadota</taxon>
        <taxon>Alphaproteobacteria</taxon>
        <taxon>Rhodobacterales</taxon>
        <taxon>Roseobacteraceae</taxon>
        <taxon>Jannaschia</taxon>
    </lineage>
</organism>
<reference evidence="2 3" key="1">
    <citation type="submission" date="2016-10" db="EMBL/GenBank/DDBJ databases">
        <authorList>
            <person name="de Groot N.N."/>
        </authorList>
    </citation>
    <scope>NUCLEOTIDE SEQUENCE [LARGE SCALE GENOMIC DNA]</scope>
    <source>
        <strain evidence="2 3">DSM 14858</strain>
    </source>
</reference>
<accession>A0A1H7R561</accession>
<gene>
    <name evidence="2" type="ORF">SAMN04488526_2946</name>
</gene>
<dbReference type="AlphaFoldDB" id="A0A1H7R561"/>
<dbReference type="EMBL" id="FNZQ01000006">
    <property type="protein sequence ID" value="SEL55380.1"/>
    <property type="molecule type" value="Genomic_DNA"/>
</dbReference>
<evidence type="ECO:0008006" key="4">
    <source>
        <dbReference type="Google" id="ProtNLM"/>
    </source>
</evidence>
<feature type="chain" id="PRO_5011519717" description="Sensory transduction regulator" evidence="1">
    <location>
        <begin position="33"/>
        <end position="193"/>
    </location>
</feature>